<reference evidence="2" key="1">
    <citation type="submission" date="2020-10" db="EMBL/GenBank/DDBJ databases">
        <authorList>
            <person name="Han B."/>
            <person name="Lu T."/>
            <person name="Zhao Q."/>
            <person name="Huang X."/>
            <person name="Zhao Y."/>
        </authorList>
    </citation>
    <scope>NUCLEOTIDE SEQUENCE</scope>
</reference>
<accession>A0A811QBA8</accession>
<sequence>MASQKAASLPRTSGRPFLGASSFSVPLFGGSGAGPLRLFFTDIACPKLKTLVINGGSNRYRNPPLAISAPMVGYLRLDVDADRFRGGISITKTMPSLDRASIHLRCNKYCLSKLRSRFDGDQSELLCSVSNATSLELSGVGTTVLGEEPKFLEFQNLRNLLLGVCDLSDDFRVLRLFHWGSPNLEKVTLRHCKFPGDYDSEDNERGTRKLDKTSSSDCCGLDFLRDENVELEIIHKNDNDACRFADELVLDLPPNPKGATDAVPEAATAATEDSMPHSTGVGPRRGTRRKTTSTRISGPEWERAM</sequence>
<dbReference type="EMBL" id="CAJGYO010000010">
    <property type="protein sequence ID" value="CAD6256388.1"/>
    <property type="molecule type" value="Genomic_DNA"/>
</dbReference>
<dbReference type="Proteomes" id="UP000604825">
    <property type="component" value="Unassembled WGS sequence"/>
</dbReference>
<dbReference type="PANTHER" id="PTHR34223">
    <property type="entry name" value="OS11G0201299 PROTEIN"/>
    <property type="match status" value="1"/>
</dbReference>
<feature type="compositionally biased region" description="Low complexity" evidence="1">
    <location>
        <begin position="259"/>
        <end position="284"/>
    </location>
</feature>
<proteinExistence type="predicted"/>
<evidence type="ECO:0000313" key="2">
    <source>
        <dbReference type="EMBL" id="CAD6256388.1"/>
    </source>
</evidence>
<feature type="region of interest" description="Disordered" evidence="1">
    <location>
        <begin position="254"/>
        <end position="305"/>
    </location>
</feature>
<dbReference type="AlphaFoldDB" id="A0A811QBA8"/>
<comment type="caution">
    <text evidence="2">The sequence shown here is derived from an EMBL/GenBank/DDBJ whole genome shotgun (WGS) entry which is preliminary data.</text>
</comment>
<evidence type="ECO:0000256" key="1">
    <source>
        <dbReference type="SAM" id="MobiDB-lite"/>
    </source>
</evidence>
<dbReference type="OrthoDB" id="677997at2759"/>
<evidence type="ECO:0000313" key="3">
    <source>
        <dbReference type="Proteomes" id="UP000604825"/>
    </source>
</evidence>
<dbReference type="InterPro" id="IPR053197">
    <property type="entry name" value="F-box_SCFL_complex_component"/>
</dbReference>
<protein>
    <submittedName>
        <fullName evidence="2">Uncharacterized protein</fullName>
    </submittedName>
</protein>
<organism evidence="2 3">
    <name type="scientific">Miscanthus lutarioriparius</name>
    <dbReference type="NCBI Taxonomy" id="422564"/>
    <lineage>
        <taxon>Eukaryota</taxon>
        <taxon>Viridiplantae</taxon>
        <taxon>Streptophyta</taxon>
        <taxon>Embryophyta</taxon>
        <taxon>Tracheophyta</taxon>
        <taxon>Spermatophyta</taxon>
        <taxon>Magnoliopsida</taxon>
        <taxon>Liliopsida</taxon>
        <taxon>Poales</taxon>
        <taxon>Poaceae</taxon>
        <taxon>PACMAD clade</taxon>
        <taxon>Panicoideae</taxon>
        <taxon>Andropogonodae</taxon>
        <taxon>Andropogoneae</taxon>
        <taxon>Saccharinae</taxon>
        <taxon>Miscanthus</taxon>
    </lineage>
</organism>
<keyword evidence="3" id="KW-1185">Reference proteome</keyword>
<dbReference type="PANTHER" id="PTHR34223:SF27">
    <property type="entry name" value="F-BOX DOMAIN-CONTAINING PROTEIN"/>
    <property type="match status" value="1"/>
</dbReference>
<name>A0A811QBA8_9POAL</name>
<gene>
    <name evidence="2" type="ORF">NCGR_LOCUS39895</name>
</gene>